<dbReference type="Proteomes" id="UP000829401">
    <property type="component" value="Chromosome"/>
</dbReference>
<evidence type="ECO:0000313" key="8">
    <source>
        <dbReference type="Proteomes" id="UP000829401"/>
    </source>
</evidence>
<accession>A0A9E7CVJ8</accession>
<name>T0BXK2_ALIAG</name>
<keyword evidence="2" id="KW-0812">Transmembrane</keyword>
<protein>
    <recommendedName>
        <fullName evidence="6">Anti-sigma-W factor RsiW</fullName>
    </recommendedName>
</protein>
<accession>T0BXK2</accession>
<evidence type="ECO:0000256" key="4">
    <source>
        <dbReference type="ARBA" id="ARBA00023136"/>
    </source>
</evidence>
<organism evidence="7 8">
    <name type="scientific">Alicyclobacillus acidoterrestris (strain ATCC 49025 / DSM 3922 / CIP 106132 / NCIMB 13137 / GD3B)</name>
    <dbReference type="NCBI Taxonomy" id="1356854"/>
    <lineage>
        <taxon>Bacteria</taxon>
        <taxon>Bacillati</taxon>
        <taxon>Bacillota</taxon>
        <taxon>Bacilli</taxon>
        <taxon>Bacillales</taxon>
        <taxon>Alicyclobacillaceae</taxon>
        <taxon>Alicyclobacillus</taxon>
    </lineage>
</organism>
<dbReference type="RefSeq" id="WP_021297018.1">
    <property type="nucleotide sequence ID" value="NZ_AURB01000141.1"/>
</dbReference>
<dbReference type="InterPro" id="IPR051474">
    <property type="entry name" value="Anti-sigma-K/W_factor"/>
</dbReference>
<dbReference type="PANTHER" id="PTHR37461:SF1">
    <property type="entry name" value="ANTI-SIGMA-K FACTOR RSKA"/>
    <property type="match status" value="1"/>
</dbReference>
<dbReference type="PANTHER" id="PTHR37461">
    <property type="entry name" value="ANTI-SIGMA-K FACTOR RSKA"/>
    <property type="match status" value="1"/>
</dbReference>
<comment type="subcellular location">
    <subcellularLocation>
        <location evidence="1">Membrane</location>
        <topology evidence="1">Single-pass membrane protein</topology>
    </subcellularLocation>
</comment>
<keyword evidence="8" id="KW-1185">Reference proteome</keyword>
<comment type="similarity">
    <text evidence="5">Belongs to the zinc-associated anti-sigma factor (ZAS) superfamily. Anti-sigma-W factor family.</text>
</comment>
<dbReference type="GO" id="GO:0016020">
    <property type="term" value="C:membrane"/>
    <property type="evidence" value="ECO:0007669"/>
    <property type="project" value="UniProtKB-SubCell"/>
</dbReference>
<evidence type="ECO:0000256" key="1">
    <source>
        <dbReference type="ARBA" id="ARBA00004167"/>
    </source>
</evidence>
<dbReference type="eggNOG" id="COG5662">
    <property type="taxonomic scope" value="Bacteria"/>
</dbReference>
<evidence type="ECO:0000256" key="2">
    <source>
        <dbReference type="ARBA" id="ARBA00022692"/>
    </source>
</evidence>
<dbReference type="InterPro" id="IPR027383">
    <property type="entry name" value="Znf_put"/>
</dbReference>
<proteinExistence type="inferred from homology"/>
<keyword evidence="3" id="KW-1133">Transmembrane helix</keyword>
<dbReference type="KEGG" id="aaco:K1I37_17185"/>
<sequence>MSCHEIQMYLTAYVDDELEIDERNMVEQHLQACHECQELVKELQQTTALVFEQLNTTFAPINFEDSVIQQIAAVHQERQVRHFSVFYLACALIGIGGLAAVLLSPVGMFIRVLFHLFLAVLNGLSFVPASLGHWWMVCILLSTIGLVGISIFGVSRVLRSLQSEVIL</sequence>
<evidence type="ECO:0000256" key="5">
    <source>
        <dbReference type="ARBA" id="ARBA00024353"/>
    </source>
</evidence>
<dbReference type="Gene3D" id="1.10.10.1320">
    <property type="entry name" value="Anti-sigma factor, zinc-finger domain"/>
    <property type="match status" value="1"/>
</dbReference>
<evidence type="ECO:0000256" key="3">
    <source>
        <dbReference type="ARBA" id="ARBA00022989"/>
    </source>
</evidence>
<dbReference type="OrthoDB" id="150725at2"/>
<gene>
    <name evidence="7" type="ORF">K1I37_17185</name>
</gene>
<evidence type="ECO:0000313" key="7">
    <source>
        <dbReference type="EMBL" id="UNO48383.1"/>
    </source>
</evidence>
<dbReference type="GO" id="GO:0016989">
    <property type="term" value="F:sigma factor antagonist activity"/>
    <property type="evidence" value="ECO:0007669"/>
    <property type="project" value="TreeGrafter"/>
</dbReference>
<dbReference type="Pfam" id="PF13490">
    <property type="entry name" value="zf-HC2"/>
    <property type="match status" value="1"/>
</dbReference>
<dbReference type="STRING" id="1356854.N007_09810"/>
<evidence type="ECO:0000256" key="6">
    <source>
        <dbReference type="ARBA" id="ARBA00024438"/>
    </source>
</evidence>
<dbReference type="InterPro" id="IPR041916">
    <property type="entry name" value="Anti_sigma_zinc_sf"/>
</dbReference>
<keyword evidence="4" id="KW-0472">Membrane</keyword>
<dbReference type="EMBL" id="CP080467">
    <property type="protein sequence ID" value="UNO48383.1"/>
    <property type="molecule type" value="Genomic_DNA"/>
</dbReference>
<reference evidence="8" key="1">
    <citation type="journal article" date="2022" name="G3 (Bethesda)">
        <title>Unveiling the complete genome sequence of Alicyclobacillus acidoterrestris DSM 3922T, a taint-producing strain.</title>
        <authorList>
            <person name="Leonardo I.C."/>
            <person name="Barreto Crespo M.T."/>
            <person name="Gaspar F.B."/>
        </authorList>
    </citation>
    <scope>NUCLEOTIDE SEQUENCE [LARGE SCALE GENOMIC DNA]</scope>
    <source>
        <strain evidence="8">DSM 3922</strain>
    </source>
</reference>
<dbReference type="AlphaFoldDB" id="T0BXK2"/>
<dbReference type="GO" id="GO:0006417">
    <property type="term" value="P:regulation of translation"/>
    <property type="evidence" value="ECO:0007669"/>
    <property type="project" value="TreeGrafter"/>
</dbReference>